<protein>
    <recommendedName>
        <fullName evidence="3">FBD domain-containing protein</fullName>
    </recommendedName>
</protein>
<organism evidence="1 2">
    <name type="scientific">Fusarium coffeatum</name>
    <dbReference type="NCBI Taxonomy" id="231269"/>
    <lineage>
        <taxon>Eukaryota</taxon>
        <taxon>Fungi</taxon>
        <taxon>Dikarya</taxon>
        <taxon>Ascomycota</taxon>
        <taxon>Pezizomycotina</taxon>
        <taxon>Sordariomycetes</taxon>
        <taxon>Hypocreomycetidae</taxon>
        <taxon>Hypocreales</taxon>
        <taxon>Nectriaceae</taxon>
        <taxon>Fusarium</taxon>
        <taxon>Fusarium incarnatum-equiseti species complex</taxon>
    </lineage>
</organism>
<reference evidence="1 2" key="1">
    <citation type="submission" date="2018-06" db="EMBL/GenBank/DDBJ databases">
        <title>Fusarium incarnatum-equiseti species complex species 28.</title>
        <authorList>
            <person name="Gardiner D.M."/>
        </authorList>
    </citation>
    <scope>NUCLEOTIDE SEQUENCE [LARGE SCALE GENOMIC DNA]</scope>
    <source>
        <strain evidence="1 2">FIESC_28</strain>
    </source>
</reference>
<dbReference type="EMBL" id="QKXC01000031">
    <property type="protein sequence ID" value="RBR26017.1"/>
    <property type="molecule type" value="Genomic_DNA"/>
</dbReference>
<dbReference type="RefSeq" id="XP_031020608.1">
    <property type="nucleotide sequence ID" value="XM_031155441.1"/>
</dbReference>
<evidence type="ECO:0000313" key="2">
    <source>
        <dbReference type="Proteomes" id="UP000253153"/>
    </source>
</evidence>
<dbReference type="SUPFAM" id="SSF52047">
    <property type="entry name" value="RNI-like"/>
    <property type="match status" value="1"/>
</dbReference>
<dbReference type="AlphaFoldDB" id="A0A366S9M2"/>
<accession>A0A366S9M2</accession>
<evidence type="ECO:0000313" key="1">
    <source>
        <dbReference type="EMBL" id="RBR26017.1"/>
    </source>
</evidence>
<dbReference type="InterPro" id="IPR032675">
    <property type="entry name" value="LRR_dom_sf"/>
</dbReference>
<dbReference type="Proteomes" id="UP000253153">
    <property type="component" value="Unassembled WGS sequence"/>
</dbReference>
<evidence type="ECO:0008006" key="3">
    <source>
        <dbReference type="Google" id="ProtNLM"/>
    </source>
</evidence>
<name>A0A366S9M2_9HYPO</name>
<dbReference type="OrthoDB" id="550575at2759"/>
<keyword evidence="2" id="KW-1185">Reference proteome</keyword>
<comment type="caution">
    <text evidence="1">The sequence shown here is derived from an EMBL/GenBank/DDBJ whole genome shotgun (WGS) entry which is preliminary data.</text>
</comment>
<dbReference type="GeneID" id="41990737"/>
<dbReference type="Gene3D" id="3.80.10.10">
    <property type="entry name" value="Ribonuclease Inhibitor"/>
    <property type="match status" value="1"/>
</dbReference>
<sequence length="152" mass="17027">MIFDHIDDILALPRQVLEKIWYFIFNFGDVGYDAKNGARDVTNEAIIRLAKALPNLRTVSLPSADKVGDEGFLALISNCPNLKLLEITPGSRSSSVTKITGKALDAFCAHLEWAPGLKQILIKNDESNKEFMKSVRELSKQREKLVVTLLKR</sequence>
<proteinExistence type="predicted"/>
<gene>
    <name evidence="1" type="ORF">FIESC28_01290</name>
</gene>